<comment type="caution">
    <text evidence="1">The sequence shown here is derived from an EMBL/GenBank/DDBJ whole genome shotgun (WGS) entry which is preliminary data.</text>
</comment>
<evidence type="ECO:0000313" key="1">
    <source>
        <dbReference type="EMBL" id="KAH0773580.1"/>
    </source>
</evidence>
<evidence type="ECO:0000313" key="2">
    <source>
        <dbReference type="Proteomes" id="UP000826656"/>
    </source>
</evidence>
<dbReference type="Proteomes" id="UP000826656">
    <property type="component" value="Unassembled WGS sequence"/>
</dbReference>
<organism evidence="1 2">
    <name type="scientific">Solanum tuberosum</name>
    <name type="common">Potato</name>
    <dbReference type="NCBI Taxonomy" id="4113"/>
    <lineage>
        <taxon>Eukaryota</taxon>
        <taxon>Viridiplantae</taxon>
        <taxon>Streptophyta</taxon>
        <taxon>Embryophyta</taxon>
        <taxon>Tracheophyta</taxon>
        <taxon>Spermatophyta</taxon>
        <taxon>Magnoliopsida</taxon>
        <taxon>eudicotyledons</taxon>
        <taxon>Gunneridae</taxon>
        <taxon>Pentapetalae</taxon>
        <taxon>asterids</taxon>
        <taxon>lamiids</taxon>
        <taxon>Solanales</taxon>
        <taxon>Solanaceae</taxon>
        <taxon>Solanoideae</taxon>
        <taxon>Solaneae</taxon>
        <taxon>Solanum</taxon>
    </lineage>
</organism>
<dbReference type="PANTHER" id="PTHR47280">
    <property type="entry name" value="PHEOPHYTINASE, CHLOROPLASTIC"/>
    <property type="match status" value="1"/>
</dbReference>
<gene>
    <name evidence="1" type="ORF">KY290_010717</name>
</gene>
<accession>A0ABQ7W0M0</accession>
<dbReference type="PANTHER" id="PTHR47280:SF1">
    <property type="entry name" value="PHEOPHYTINASE, CHLOROPLASTIC"/>
    <property type="match status" value="1"/>
</dbReference>
<protein>
    <submittedName>
        <fullName evidence="1">Uncharacterized protein</fullName>
    </submittedName>
</protein>
<dbReference type="InterPro" id="IPR044211">
    <property type="entry name" value="PPH_chloroplastic"/>
</dbReference>
<keyword evidence="2" id="KW-1185">Reference proteome</keyword>
<reference evidence="1 2" key="1">
    <citation type="journal article" date="2021" name="bioRxiv">
        <title>Chromosome-scale and haplotype-resolved genome assembly of a tetraploid potato cultivar.</title>
        <authorList>
            <person name="Sun H."/>
            <person name="Jiao W.-B."/>
            <person name="Krause K."/>
            <person name="Campoy J.A."/>
            <person name="Goel M."/>
            <person name="Folz-Donahue K."/>
            <person name="Kukat C."/>
            <person name="Huettel B."/>
            <person name="Schneeberger K."/>
        </authorList>
    </citation>
    <scope>NUCLEOTIDE SEQUENCE [LARGE SCALE GENOMIC DNA]</scope>
    <source>
        <strain evidence="1">SolTubOtavaFocal</strain>
        <tissue evidence="1">Leaves</tissue>
    </source>
</reference>
<dbReference type="EMBL" id="JAIVGD010000005">
    <property type="protein sequence ID" value="KAH0773580.1"/>
    <property type="molecule type" value="Genomic_DNA"/>
</dbReference>
<name>A0ABQ7W0M0_SOLTU</name>
<proteinExistence type="predicted"/>
<sequence length="78" mass="8581">MFFGDKESISSYALTSHVIASAGRATVPCLNNVRSSGTSKFQRSEALTGCQMKNVPVCLIYGKEDLWVTPIWGLQVKR</sequence>